<dbReference type="Pfam" id="PF24568">
    <property type="entry name" value="CC_PcsB"/>
    <property type="match status" value="1"/>
</dbReference>
<protein>
    <submittedName>
        <fullName evidence="6">Peptidase M23</fullName>
    </submittedName>
</protein>
<gene>
    <name evidence="6" type="ORF">CHR53_23385</name>
</gene>
<proteinExistence type="predicted"/>
<sequence length="435" mass="47464">MKQKVLTLAVTAAVGFGTIFGGYAAKTEAESVSELKGKQSEIQNKRSGVKSDINKVNDKINNLQKQQSDVKDEMKRIDFAISDTTEKINDKKAKINATKTEINKLQGDIKVILDRMKKRSELLKERARSYQENGGAVNYIDVLLGAQSFNDFIDRANAVATLVLADQEIFKQHEADKIELEKKQEKVKKDLAGLETMLADLNKMSQELKVQMAEKNKLLSKLKVQENEAHEHAMNLQEQEGILAAQEAAIQRSIKSEEDRQARAAAEAKRAAEAKKAAQARQQQSSSSSSGSGGGGTVASTPAVSGGSFTRPAAGAITSTYGARWGTFHWGVDIAQGGTVPIVAAADGEVYVSHYSSSYGNVVYILHNINGQMYTTVYAHMRSRLVGAGQHVKKGQQIGIMGNTGDSQGQHLHFELYKGRWQFHSAINPMGIVPL</sequence>
<evidence type="ECO:0000259" key="4">
    <source>
        <dbReference type="Pfam" id="PF01551"/>
    </source>
</evidence>
<dbReference type="AlphaFoldDB" id="A0A3Q9R1E6"/>
<dbReference type="OrthoDB" id="9805070at2"/>
<dbReference type="Gene3D" id="2.70.70.10">
    <property type="entry name" value="Glucose Permease (Domain IIA)"/>
    <property type="match status" value="1"/>
</dbReference>
<dbReference type="InterPro" id="IPR050570">
    <property type="entry name" value="Cell_wall_metabolism_enzyme"/>
</dbReference>
<evidence type="ECO:0000313" key="6">
    <source>
        <dbReference type="EMBL" id="AZU63958.1"/>
    </source>
</evidence>
<dbReference type="InterPro" id="IPR057309">
    <property type="entry name" value="PcsB_CC"/>
</dbReference>
<dbReference type="Proteomes" id="UP000282892">
    <property type="component" value="Chromosome"/>
</dbReference>
<dbReference type="STRING" id="1193713.GCA_001636315_01574"/>
<feature type="domain" description="M23ase beta-sheet core" evidence="4">
    <location>
        <begin position="328"/>
        <end position="420"/>
    </location>
</feature>
<feature type="compositionally biased region" description="Basic and acidic residues" evidence="3">
    <location>
        <begin position="254"/>
        <end position="276"/>
    </location>
</feature>
<keyword evidence="2" id="KW-0175">Coiled coil</keyword>
<feature type="compositionally biased region" description="Low complexity" evidence="3">
    <location>
        <begin position="277"/>
        <end position="290"/>
    </location>
</feature>
<dbReference type="InterPro" id="IPR016047">
    <property type="entry name" value="M23ase_b-sheet_dom"/>
</dbReference>
<organism evidence="6 7">
    <name type="scientific">Neobacillus mesonae</name>
    <dbReference type="NCBI Taxonomy" id="1193713"/>
    <lineage>
        <taxon>Bacteria</taxon>
        <taxon>Bacillati</taxon>
        <taxon>Bacillota</taxon>
        <taxon>Bacilli</taxon>
        <taxon>Bacillales</taxon>
        <taxon>Bacillaceae</taxon>
        <taxon>Neobacillus</taxon>
    </lineage>
</organism>
<dbReference type="Pfam" id="PF01551">
    <property type="entry name" value="Peptidase_M23"/>
    <property type="match status" value="1"/>
</dbReference>
<dbReference type="RefSeq" id="WP_066387441.1">
    <property type="nucleotide sequence ID" value="NZ_CP022572.1"/>
</dbReference>
<dbReference type="CDD" id="cd12797">
    <property type="entry name" value="M23_peptidase"/>
    <property type="match status" value="1"/>
</dbReference>
<keyword evidence="7" id="KW-1185">Reference proteome</keyword>
<feature type="region of interest" description="Disordered" evidence="3">
    <location>
        <begin position="254"/>
        <end position="305"/>
    </location>
</feature>
<dbReference type="InterPro" id="IPR011055">
    <property type="entry name" value="Dup_hybrid_motif"/>
</dbReference>
<accession>A0A3Q9R1E6</accession>
<dbReference type="KEGG" id="nmk:CHR53_23385"/>
<dbReference type="SUPFAM" id="SSF51261">
    <property type="entry name" value="Duplicated hybrid motif"/>
    <property type="match status" value="1"/>
</dbReference>
<feature type="coiled-coil region" evidence="2">
    <location>
        <begin position="46"/>
        <end position="133"/>
    </location>
</feature>
<dbReference type="Gene3D" id="6.10.250.3150">
    <property type="match status" value="1"/>
</dbReference>
<dbReference type="PANTHER" id="PTHR21666">
    <property type="entry name" value="PEPTIDASE-RELATED"/>
    <property type="match status" value="1"/>
</dbReference>
<feature type="domain" description="Peptidoglycan hydrolase PcsB coiled-coil" evidence="5">
    <location>
        <begin position="109"/>
        <end position="183"/>
    </location>
</feature>
<name>A0A3Q9R1E6_9BACI</name>
<dbReference type="GO" id="GO:0004222">
    <property type="term" value="F:metalloendopeptidase activity"/>
    <property type="evidence" value="ECO:0007669"/>
    <property type="project" value="TreeGrafter"/>
</dbReference>
<evidence type="ECO:0000313" key="7">
    <source>
        <dbReference type="Proteomes" id="UP000282892"/>
    </source>
</evidence>
<evidence type="ECO:0000256" key="3">
    <source>
        <dbReference type="SAM" id="MobiDB-lite"/>
    </source>
</evidence>
<keyword evidence="1" id="KW-0732">Signal</keyword>
<dbReference type="PANTHER" id="PTHR21666:SF270">
    <property type="entry name" value="MUREIN HYDROLASE ACTIVATOR ENVC"/>
    <property type="match status" value="1"/>
</dbReference>
<evidence type="ECO:0000256" key="1">
    <source>
        <dbReference type="ARBA" id="ARBA00022729"/>
    </source>
</evidence>
<evidence type="ECO:0000256" key="2">
    <source>
        <dbReference type="SAM" id="Coils"/>
    </source>
</evidence>
<reference evidence="6 7" key="1">
    <citation type="submission" date="2017-07" db="EMBL/GenBank/DDBJ databases">
        <title>The complete genome sequence of Bacillus mesonae strain H20-5, an efficient strain improving plant abiotic stress resistance.</title>
        <authorList>
            <person name="Kim S.Y."/>
            <person name="Song H."/>
            <person name="Sang M.K."/>
            <person name="Weon H.-Y."/>
            <person name="Song J."/>
        </authorList>
    </citation>
    <scope>NUCLEOTIDE SEQUENCE [LARGE SCALE GENOMIC DNA]</scope>
    <source>
        <strain evidence="6 7">H20-5</strain>
    </source>
</reference>
<evidence type="ECO:0000259" key="5">
    <source>
        <dbReference type="Pfam" id="PF24568"/>
    </source>
</evidence>
<dbReference type="EMBL" id="CP022572">
    <property type="protein sequence ID" value="AZU63958.1"/>
    <property type="molecule type" value="Genomic_DNA"/>
</dbReference>